<comment type="caution">
    <text evidence="9">The sequence shown here is derived from an EMBL/GenBank/DDBJ whole genome shotgun (WGS) entry which is preliminary data.</text>
</comment>
<evidence type="ECO:0000256" key="3">
    <source>
        <dbReference type="ARBA" id="ARBA00022636"/>
    </source>
</evidence>
<evidence type="ECO:0000313" key="10">
    <source>
        <dbReference type="Proteomes" id="UP000548632"/>
    </source>
</evidence>
<dbReference type="PROSITE" id="PS50113">
    <property type="entry name" value="PAC"/>
    <property type="match status" value="1"/>
</dbReference>
<dbReference type="PROSITE" id="PS50883">
    <property type="entry name" value="EAL"/>
    <property type="match status" value="1"/>
</dbReference>
<dbReference type="PROSITE" id="PS50112">
    <property type="entry name" value="PAS"/>
    <property type="match status" value="2"/>
</dbReference>
<dbReference type="InterPro" id="IPR001610">
    <property type="entry name" value="PAC"/>
</dbReference>
<feature type="domain" description="GGDEF" evidence="8">
    <location>
        <begin position="565"/>
        <end position="698"/>
    </location>
</feature>
<dbReference type="Gene3D" id="3.30.450.20">
    <property type="entry name" value="PAS domain"/>
    <property type="match status" value="4"/>
</dbReference>
<proteinExistence type="predicted"/>
<dbReference type="SMART" id="SM00086">
    <property type="entry name" value="PAC"/>
    <property type="match status" value="3"/>
</dbReference>
<dbReference type="InterPro" id="IPR013655">
    <property type="entry name" value="PAS_fold_3"/>
</dbReference>
<protein>
    <recommendedName>
        <fullName evidence="2">cyclic-guanylate-specific phosphodiesterase</fullName>
        <ecNumber evidence="2">3.1.4.52</ecNumber>
    </recommendedName>
</protein>
<dbReference type="Pfam" id="PF00563">
    <property type="entry name" value="EAL"/>
    <property type="match status" value="1"/>
</dbReference>
<evidence type="ECO:0000256" key="2">
    <source>
        <dbReference type="ARBA" id="ARBA00012282"/>
    </source>
</evidence>
<dbReference type="NCBIfam" id="TIGR00254">
    <property type="entry name" value="GGDEF"/>
    <property type="match status" value="1"/>
</dbReference>
<feature type="domain" description="PAS" evidence="5">
    <location>
        <begin position="15"/>
        <end position="73"/>
    </location>
</feature>
<dbReference type="SUPFAM" id="SSF141868">
    <property type="entry name" value="EAL domain-like"/>
    <property type="match status" value="1"/>
</dbReference>
<dbReference type="GO" id="GO:0071111">
    <property type="term" value="F:cyclic-guanylate-specific phosphodiesterase activity"/>
    <property type="evidence" value="ECO:0007669"/>
    <property type="project" value="UniProtKB-EC"/>
</dbReference>
<organism evidence="9 10">
    <name type="scientific">Thiospirillum jenense</name>
    <dbReference type="NCBI Taxonomy" id="1653858"/>
    <lineage>
        <taxon>Bacteria</taxon>
        <taxon>Pseudomonadati</taxon>
        <taxon>Pseudomonadota</taxon>
        <taxon>Gammaproteobacteria</taxon>
        <taxon>Chromatiales</taxon>
        <taxon>Chromatiaceae</taxon>
        <taxon>Thiospirillum</taxon>
    </lineage>
</organism>
<dbReference type="Pfam" id="PF13188">
    <property type="entry name" value="PAS_8"/>
    <property type="match status" value="1"/>
</dbReference>
<dbReference type="PANTHER" id="PTHR44757">
    <property type="entry name" value="DIGUANYLATE CYCLASE DGCP"/>
    <property type="match status" value="1"/>
</dbReference>
<feature type="domain" description="EAL" evidence="7">
    <location>
        <begin position="707"/>
        <end position="961"/>
    </location>
</feature>
<evidence type="ECO:0000259" key="7">
    <source>
        <dbReference type="PROSITE" id="PS50883"/>
    </source>
</evidence>
<dbReference type="PANTHER" id="PTHR44757:SF2">
    <property type="entry name" value="BIOFILM ARCHITECTURE MAINTENANCE PROTEIN MBAA"/>
    <property type="match status" value="1"/>
</dbReference>
<dbReference type="InterPro" id="IPR001633">
    <property type="entry name" value="EAL_dom"/>
</dbReference>
<dbReference type="InterPro" id="IPR052155">
    <property type="entry name" value="Biofilm_reg_signaling"/>
</dbReference>
<comment type="catalytic activity">
    <reaction evidence="4">
        <text>3',3'-c-di-GMP + H2O = 5'-phosphoguanylyl(3'-&gt;5')guanosine + H(+)</text>
        <dbReference type="Rhea" id="RHEA:24902"/>
        <dbReference type="ChEBI" id="CHEBI:15377"/>
        <dbReference type="ChEBI" id="CHEBI:15378"/>
        <dbReference type="ChEBI" id="CHEBI:58754"/>
        <dbReference type="ChEBI" id="CHEBI:58805"/>
        <dbReference type="EC" id="3.1.4.52"/>
    </reaction>
    <physiologicalReaction direction="left-to-right" evidence="4">
        <dbReference type="Rhea" id="RHEA:24903"/>
    </physiologicalReaction>
</comment>
<dbReference type="CDD" id="cd01948">
    <property type="entry name" value="EAL"/>
    <property type="match status" value="1"/>
</dbReference>
<dbReference type="SUPFAM" id="SSF55073">
    <property type="entry name" value="Nucleotide cyclase"/>
    <property type="match status" value="1"/>
</dbReference>
<reference evidence="9 10" key="1">
    <citation type="journal article" date="2020" name="Arch. Microbiol.">
        <title>The genome sequence of the giant phototrophic gammaproteobacterium Thiospirillum jenense gives insight into its physiological properties and phylogenetic relationships.</title>
        <authorList>
            <person name="Imhoff J.F."/>
            <person name="Meyer T.E."/>
            <person name="Kyndt J.A."/>
        </authorList>
    </citation>
    <scope>NUCLEOTIDE SEQUENCE [LARGE SCALE GENOMIC DNA]</scope>
    <source>
        <strain evidence="9 10">DSM 216</strain>
    </source>
</reference>
<dbReference type="AlphaFoldDB" id="A0A839HFP4"/>
<dbReference type="EC" id="3.1.4.52" evidence="2"/>
<dbReference type="GO" id="GO:0071732">
    <property type="term" value="P:cellular response to nitric oxide"/>
    <property type="evidence" value="ECO:0007669"/>
    <property type="project" value="UniProtKB-ARBA"/>
</dbReference>
<dbReference type="FunFam" id="3.20.20.450:FF:000001">
    <property type="entry name" value="Cyclic di-GMP phosphodiesterase yahA"/>
    <property type="match status" value="1"/>
</dbReference>
<dbReference type="RefSeq" id="WP_182583432.1">
    <property type="nucleotide sequence ID" value="NZ_JABVCQ010000010.1"/>
</dbReference>
<gene>
    <name evidence="9" type="ORF">HUK38_06075</name>
</gene>
<dbReference type="Pfam" id="PF00990">
    <property type="entry name" value="GGDEF"/>
    <property type="match status" value="1"/>
</dbReference>
<dbReference type="CDD" id="cd01949">
    <property type="entry name" value="GGDEF"/>
    <property type="match status" value="1"/>
</dbReference>
<dbReference type="InterPro" id="IPR035919">
    <property type="entry name" value="EAL_sf"/>
</dbReference>
<dbReference type="InterPro" id="IPR012226">
    <property type="entry name" value="Diguanyl_cyclase/Pdiesterase"/>
</dbReference>
<dbReference type="InterPro" id="IPR043128">
    <property type="entry name" value="Rev_trsase/Diguanyl_cyclase"/>
</dbReference>
<feature type="domain" description="PAC" evidence="6">
    <location>
        <begin position="343"/>
        <end position="395"/>
    </location>
</feature>
<dbReference type="PIRSF" id="PIRSF005925">
    <property type="entry name" value="Dos"/>
    <property type="match status" value="1"/>
</dbReference>
<evidence type="ECO:0000259" key="8">
    <source>
        <dbReference type="PROSITE" id="PS50887"/>
    </source>
</evidence>
<dbReference type="InterPro" id="IPR029787">
    <property type="entry name" value="Nucleotide_cyclase"/>
</dbReference>
<dbReference type="Proteomes" id="UP000548632">
    <property type="component" value="Unassembled WGS sequence"/>
</dbReference>
<accession>A0A839HFP4</accession>
<dbReference type="Gene3D" id="3.20.20.450">
    <property type="entry name" value="EAL domain"/>
    <property type="match status" value="1"/>
</dbReference>
<feature type="domain" description="PAS" evidence="5">
    <location>
        <begin position="143"/>
        <end position="214"/>
    </location>
</feature>
<evidence type="ECO:0000259" key="6">
    <source>
        <dbReference type="PROSITE" id="PS50113"/>
    </source>
</evidence>
<dbReference type="Pfam" id="PF08447">
    <property type="entry name" value="PAS_3"/>
    <property type="match status" value="1"/>
</dbReference>
<dbReference type="SMART" id="SM00267">
    <property type="entry name" value="GGDEF"/>
    <property type="match status" value="1"/>
</dbReference>
<dbReference type="InterPro" id="IPR035965">
    <property type="entry name" value="PAS-like_dom_sf"/>
</dbReference>
<evidence type="ECO:0000259" key="5">
    <source>
        <dbReference type="PROSITE" id="PS50112"/>
    </source>
</evidence>
<comment type="cofactor">
    <cofactor evidence="1">
        <name>Mg(2+)</name>
        <dbReference type="ChEBI" id="CHEBI:18420"/>
    </cofactor>
</comment>
<dbReference type="NCBIfam" id="TIGR00229">
    <property type="entry name" value="sensory_box"/>
    <property type="match status" value="3"/>
</dbReference>
<dbReference type="PROSITE" id="PS50887">
    <property type="entry name" value="GGDEF"/>
    <property type="match status" value="1"/>
</dbReference>
<dbReference type="EMBL" id="JABVCQ010000010">
    <property type="protein sequence ID" value="MBB1125799.1"/>
    <property type="molecule type" value="Genomic_DNA"/>
</dbReference>
<dbReference type="SMART" id="SM00091">
    <property type="entry name" value="PAS"/>
    <property type="match status" value="4"/>
</dbReference>
<dbReference type="InterPro" id="IPR000700">
    <property type="entry name" value="PAS-assoc_C"/>
</dbReference>
<dbReference type="Pfam" id="PF13426">
    <property type="entry name" value="PAS_9"/>
    <property type="match status" value="1"/>
</dbReference>
<evidence type="ECO:0000313" key="9">
    <source>
        <dbReference type="EMBL" id="MBB1125799.1"/>
    </source>
</evidence>
<evidence type="ECO:0000256" key="1">
    <source>
        <dbReference type="ARBA" id="ARBA00001946"/>
    </source>
</evidence>
<dbReference type="InterPro" id="IPR000014">
    <property type="entry name" value="PAS"/>
</dbReference>
<sequence length="968" mass="107941">MSVISVQNMGVEHNTNQRYQLLFTHLSDGVVYHDASGAIIDANPAAERILGVTLAQMQGSTATDPCWHVIHEDGSPFPGEQHPAAIALTTGREVHNVVMGVFNPELTDYCWIRVHAYPSFDTGADQPYQVCVTFTDITCYKRAESRLQSMLASAPHGIVEAHPMTHKLLWCNRVMLTLFGYQAAEFSQRHVLDLHPPEAHPRVLAAFSRMGRGDLTPVTDIPCRHRDGHVFYCKISPGALQLGNQLTLVAFFTDVTTEYRARLALQRSEHALLRAQAIAQLGSWELDLISGELTWSPQVYRIFEIDPRDFGNSYAALLALIHPEDRTEVDRLYRDSLATHSRYEIVHRILLPGGRVKWLHERGESDFATDGQPLLSHGTVQDITVRKQAEQALRDSELRYRNMAANIPGAVLRYRMAADGTGQIIDASPGAEALWERTPSEIIARGQSLEAMSDAQNRYALRTSLLDCANQLMPWQQTWPIETPTGGKRWLQASGRPSVDEESNVVWDLLVLDVTAQRLAEFTQRQSQEQLAFLSSHDALTGLPNRTLFRDRLEHAIAVAQHAGSELALLLVDLDRFKTVNETLGHPVGDALLQAAVVRLTRFVQQDNTLARLGGDEFVILIEHDASAQRAGVFADQLLDSFANPLLVDGRELHITASIGICLFPSDGDTADDLLRHADVALYRAKHQGRNTWQYFEHDMTIHAHEQLLIENALRGALVRNELRVHYQPQVWLDNGTIAGVEALVRWQHPEWGLVPPGRFIPLAEEIGLIGEIGAWVLREACQQVVRWQKAGFHLPCLAVNLSVQQLERHTLAEQILGILDDTGLDPSGLELEVTESMIMQEPERAIATLNTLRQQGILVAIDDFGTGYSSLGYIKRLPLTRLKIDRSFVSDIGHDLDDETIVRAIIGLSHSLGLEVIAEGVETTEQALFLQQEGCAIAQGYLFSRPLPADEFTQQFVSQALSNQSRI</sequence>
<dbReference type="SUPFAM" id="SSF55785">
    <property type="entry name" value="PYP-like sensor domain (PAS domain)"/>
    <property type="match status" value="4"/>
</dbReference>
<dbReference type="Gene3D" id="3.30.70.270">
    <property type="match status" value="1"/>
</dbReference>
<dbReference type="Gene3D" id="2.10.70.100">
    <property type="match status" value="1"/>
</dbReference>
<dbReference type="CDD" id="cd00130">
    <property type="entry name" value="PAS"/>
    <property type="match status" value="4"/>
</dbReference>
<keyword evidence="3" id="KW-0973">c-di-GMP</keyword>
<name>A0A839HFP4_9GAMM</name>
<keyword evidence="10" id="KW-1185">Reference proteome</keyword>
<dbReference type="SMART" id="SM00052">
    <property type="entry name" value="EAL"/>
    <property type="match status" value="1"/>
</dbReference>
<dbReference type="FunFam" id="3.30.70.270:FF:000001">
    <property type="entry name" value="Diguanylate cyclase domain protein"/>
    <property type="match status" value="1"/>
</dbReference>
<evidence type="ECO:0000256" key="4">
    <source>
        <dbReference type="ARBA" id="ARBA00051114"/>
    </source>
</evidence>
<dbReference type="InterPro" id="IPR000160">
    <property type="entry name" value="GGDEF_dom"/>
</dbReference>